<reference evidence="2 3" key="1">
    <citation type="submission" date="2017-04" db="EMBL/GenBank/DDBJ databases">
        <title>The new phylogeny of genus Mycobacterium.</title>
        <authorList>
            <person name="Tortoli E."/>
            <person name="Trovato A."/>
            <person name="Cirillo D.M."/>
        </authorList>
    </citation>
    <scope>NUCLEOTIDE SEQUENCE [LARGE SCALE GENOMIC DNA]</scope>
    <source>
        <strain evidence="2 3">KCTC 19819</strain>
    </source>
</reference>
<proteinExistence type="predicted"/>
<keyword evidence="3" id="KW-1185">Reference proteome</keyword>
<feature type="domain" description="Lon N-terminal" evidence="1">
    <location>
        <begin position="1"/>
        <end position="199"/>
    </location>
</feature>
<dbReference type="SUPFAM" id="SSF88697">
    <property type="entry name" value="PUA domain-like"/>
    <property type="match status" value="1"/>
</dbReference>
<dbReference type="InterPro" id="IPR003111">
    <property type="entry name" value="Lon_prtase_N"/>
</dbReference>
<dbReference type="GO" id="GO:0008233">
    <property type="term" value="F:peptidase activity"/>
    <property type="evidence" value="ECO:0007669"/>
    <property type="project" value="UniProtKB-KW"/>
</dbReference>
<gene>
    <name evidence="2" type="ORF">B8W67_07380</name>
</gene>
<sequence>MAALPMFPLESVQLPGETLPLRIFEPRYRELVTDCLAGDRRFGVVLIAAGREVGGGERRCDVGALAQIARHRKLGFGQHALVATVGERIRVQRWLDDDPYPRAQVTPWPDEPGEPVGDSDIRKIEDRLLALYQRTTTRRRVALPARDTLFGPAGAPAGERLYTLAARIPIGPADRYAVLAAPSAADRLTAVNDAVDTFAARVAFQLSQ</sequence>
<evidence type="ECO:0000259" key="1">
    <source>
        <dbReference type="PROSITE" id="PS51787"/>
    </source>
</evidence>
<dbReference type="EMBL" id="NCXO01000011">
    <property type="protein sequence ID" value="OSC34353.1"/>
    <property type="molecule type" value="Genomic_DNA"/>
</dbReference>
<name>A0A7I7SF31_9MYCO</name>
<evidence type="ECO:0000313" key="2">
    <source>
        <dbReference type="EMBL" id="OSC34353.1"/>
    </source>
</evidence>
<dbReference type="OrthoDB" id="25394at2"/>
<dbReference type="InterPro" id="IPR015947">
    <property type="entry name" value="PUA-like_sf"/>
</dbReference>
<dbReference type="Gene3D" id="2.30.130.40">
    <property type="entry name" value="LON domain-like"/>
    <property type="match status" value="1"/>
</dbReference>
<dbReference type="Proteomes" id="UP000193577">
    <property type="component" value="Unassembled WGS sequence"/>
</dbReference>
<dbReference type="PANTHER" id="PTHR46732">
    <property type="entry name" value="ATP-DEPENDENT PROTEASE LA (LON) DOMAIN PROTEIN"/>
    <property type="match status" value="1"/>
</dbReference>
<evidence type="ECO:0000313" key="3">
    <source>
        <dbReference type="Proteomes" id="UP000193577"/>
    </source>
</evidence>
<dbReference type="Pfam" id="PF02190">
    <property type="entry name" value="LON_substr_bdg"/>
    <property type="match status" value="1"/>
</dbReference>
<dbReference type="PROSITE" id="PS51787">
    <property type="entry name" value="LON_N"/>
    <property type="match status" value="1"/>
</dbReference>
<organism evidence="2 3">
    <name type="scientific">Mycolicibacillus koreensis</name>
    <dbReference type="NCBI Taxonomy" id="1069220"/>
    <lineage>
        <taxon>Bacteria</taxon>
        <taxon>Bacillati</taxon>
        <taxon>Actinomycetota</taxon>
        <taxon>Actinomycetes</taxon>
        <taxon>Mycobacteriales</taxon>
        <taxon>Mycobacteriaceae</taxon>
        <taxon>Mycolicibacillus</taxon>
    </lineage>
</organism>
<dbReference type="GO" id="GO:0006508">
    <property type="term" value="P:proteolysis"/>
    <property type="evidence" value="ECO:0007669"/>
    <property type="project" value="UniProtKB-KW"/>
</dbReference>
<dbReference type="AlphaFoldDB" id="A0A7I7SF31"/>
<keyword evidence="2" id="KW-0645">Protease</keyword>
<comment type="caution">
    <text evidence="2">The sequence shown here is derived from an EMBL/GenBank/DDBJ whole genome shotgun (WGS) entry which is preliminary data.</text>
</comment>
<dbReference type="InterPro" id="IPR046336">
    <property type="entry name" value="Lon_prtase_N_sf"/>
</dbReference>
<dbReference type="RefSeq" id="WP_085303243.1">
    <property type="nucleotide sequence ID" value="NZ_AP022594.1"/>
</dbReference>
<dbReference type="PANTHER" id="PTHR46732:SF8">
    <property type="entry name" value="ATP-DEPENDENT PROTEASE LA (LON) DOMAIN PROTEIN"/>
    <property type="match status" value="1"/>
</dbReference>
<keyword evidence="2" id="KW-0378">Hydrolase</keyword>
<accession>A0A7I7SF31</accession>
<protein>
    <submittedName>
        <fullName evidence="2">ATP-dependent protease</fullName>
    </submittedName>
</protein>
<dbReference type="SMART" id="SM00464">
    <property type="entry name" value="LON"/>
    <property type="match status" value="1"/>
</dbReference>